<protein>
    <submittedName>
        <fullName evidence="1">Uncharacterized protein</fullName>
    </submittedName>
</protein>
<gene>
    <name evidence="1" type="ORF">AAM4_2116</name>
</gene>
<accession>A0A1L7RQW5</accession>
<dbReference type="AlphaFoldDB" id="A0A1L7RQW5"/>
<organism evidence="1">
    <name type="scientific">Actinomyces succiniciruminis</name>
    <dbReference type="NCBI Taxonomy" id="1522002"/>
    <lineage>
        <taxon>Bacteria</taxon>
        <taxon>Bacillati</taxon>
        <taxon>Actinomycetota</taxon>
        <taxon>Actinomycetes</taxon>
        <taxon>Actinomycetales</taxon>
        <taxon>Actinomycetaceae</taxon>
        <taxon>Actinomyces</taxon>
    </lineage>
</organism>
<sequence length="85" mass="9705">MATFTIHADGQAWRVDEEFLKDTYDGLDEIQRRGYGVLWFPDADGNETFLYLGRHTPVAITFNSRQMAAAAYADLIRNQEESSND</sequence>
<evidence type="ECO:0000313" key="1">
    <source>
        <dbReference type="EMBL" id="CED91948.1"/>
    </source>
</evidence>
<dbReference type="RefSeq" id="WP_136192949.1">
    <property type="nucleotide sequence ID" value="NZ_LK995526.1"/>
</dbReference>
<reference evidence="1" key="1">
    <citation type="submission" date="2014-07" db="EMBL/GenBank/DDBJ databases">
        <authorList>
            <person name="Zhang J.E."/>
            <person name="Yang H."/>
            <person name="Guo J."/>
            <person name="Deng Z."/>
            <person name="Luo H."/>
            <person name="Luo M."/>
            <person name="Zhao B."/>
        </authorList>
    </citation>
    <scope>NUCLEOTIDE SEQUENCE</scope>
    <source>
        <strain evidence="1">AM4</strain>
    </source>
</reference>
<dbReference type="EMBL" id="LK995526">
    <property type="protein sequence ID" value="CED91948.1"/>
    <property type="molecule type" value="Genomic_DNA"/>
</dbReference>
<proteinExistence type="predicted"/>
<name>A0A1L7RQW5_9ACTO</name>